<gene>
    <name evidence="1" type="ORF">SAMN02746009_04000</name>
</gene>
<keyword evidence="2" id="KW-1185">Reference proteome</keyword>
<accession>A0A1M7GAV9</accession>
<evidence type="ECO:0000313" key="2">
    <source>
        <dbReference type="Proteomes" id="UP000183947"/>
    </source>
</evidence>
<dbReference type="RefSeq" id="WP_073288797.1">
    <property type="nucleotide sequence ID" value="NZ_FRAS01000036.1"/>
</dbReference>
<dbReference type="PROSITE" id="PS51257">
    <property type="entry name" value="PROKAR_LIPOPROTEIN"/>
    <property type="match status" value="1"/>
</dbReference>
<evidence type="ECO:0000313" key="1">
    <source>
        <dbReference type="EMBL" id="SHM13514.1"/>
    </source>
</evidence>
<sequence>MPRYLFILLLVLVACGHSTPEPEPAAALEGTWQVRVVEPIEYDGQDNVLVVYQPTTPQAAGYATLRITGTELEYIDERGVTQSITPYTRTGAQLTCLPPERSYTLLNVGARTLDLHLRGQYIQSGPRYSRTDFTIRYDRR</sequence>
<dbReference type="EMBL" id="FRAS01000036">
    <property type="protein sequence ID" value="SHM13514.1"/>
    <property type="molecule type" value="Genomic_DNA"/>
</dbReference>
<dbReference type="STRING" id="1121959.SAMN02746009_04000"/>
<dbReference type="Proteomes" id="UP000183947">
    <property type="component" value="Unassembled WGS sequence"/>
</dbReference>
<protein>
    <recommendedName>
        <fullName evidence="3">Lipocalin-like domain-containing protein</fullName>
    </recommendedName>
</protein>
<name>A0A1M7GAV9_9BACT</name>
<dbReference type="AlphaFoldDB" id="A0A1M7GAV9"/>
<reference evidence="2" key="1">
    <citation type="submission" date="2016-11" db="EMBL/GenBank/DDBJ databases">
        <authorList>
            <person name="Varghese N."/>
            <person name="Submissions S."/>
        </authorList>
    </citation>
    <scope>NUCLEOTIDE SEQUENCE [LARGE SCALE GENOMIC DNA]</scope>
    <source>
        <strain evidence="2">DSM 18569</strain>
    </source>
</reference>
<organism evidence="1 2">
    <name type="scientific">Hymenobacter psychrotolerans DSM 18569</name>
    <dbReference type="NCBI Taxonomy" id="1121959"/>
    <lineage>
        <taxon>Bacteria</taxon>
        <taxon>Pseudomonadati</taxon>
        <taxon>Bacteroidota</taxon>
        <taxon>Cytophagia</taxon>
        <taxon>Cytophagales</taxon>
        <taxon>Hymenobacteraceae</taxon>
        <taxon>Hymenobacter</taxon>
    </lineage>
</organism>
<evidence type="ECO:0008006" key="3">
    <source>
        <dbReference type="Google" id="ProtNLM"/>
    </source>
</evidence>
<dbReference type="OrthoDB" id="887325at2"/>
<proteinExistence type="predicted"/>